<reference evidence="3 4" key="1">
    <citation type="journal article" date="2009" name="J. Bacteriol.">
        <title>Genome sequences of three Agrobacterium biovars help elucidate the evolution of multichromosome genomes in bacteria.</title>
        <authorList>
            <person name="Slater S.C."/>
            <person name="Goldman B.S."/>
            <person name="Goodner B."/>
            <person name="Setubal J.C."/>
            <person name="Farrand S.K."/>
            <person name="Nester E.W."/>
            <person name="Burr T.J."/>
            <person name="Banta L."/>
            <person name="Dickerman A.W."/>
            <person name="Paulsen I."/>
            <person name="Otten L."/>
            <person name="Suen G."/>
            <person name="Welch R."/>
            <person name="Almeida N.F."/>
            <person name="Arnold F."/>
            <person name="Burton O.T."/>
            <person name="Du Z."/>
            <person name="Ewing A."/>
            <person name="Godsy E."/>
            <person name="Heisel S."/>
            <person name="Houmiel K.L."/>
            <person name="Jhaveri J."/>
            <person name="Lu J."/>
            <person name="Miller N.M."/>
            <person name="Norton S."/>
            <person name="Chen Q."/>
            <person name="Phoolcharoen W."/>
            <person name="Ohlin V."/>
            <person name="Ondrusek D."/>
            <person name="Pride N."/>
            <person name="Stricklin S.L."/>
            <person name="Sun J."/>
            <person name="Wheeler C."/>
            <person name="Wilson L."/>
            <person name="Zhu H."/>
            <person name="Wood D.W."/>
        </authorList>
    </citation>
    <scope>NUCLEOTIDE SEQUENCE [LARGE SCALE GENOMIC DNA]</scope>
    <source>
        <strain evidence="4">K84 / ATCC BAA-868</strain>
    </source>
</reference>
<dbReference type="EMBL" id="CP000628">
    <property type="protein sequence ID" value="ACM26305.1"/>
    <property type="molecule type" value="Genomic_DNA"/>
</dbReference>
<evidence type="ECO:0000313" key="3">
    <source>
        <dbReference type="EMBL" id="ACM26305.1"/>
    </source>
</evidence>
<protein>
    <submittedName>
        <fullName evidence="3">Uncharacterized protein</fullName>
    </submittedName>
</protein>
<keyword evidence="2" id="KW-0812">Transmembrane</keyword>
<organism evidence="3 4">
    <name type="scientific">Rhizobium rhizogenes (strain K84 / ATCC BAA-868)</name>
    <name type="common">Agrobacterium radiobacter</name>
    <dbReference type="NCBI Taxonomy" id="311403"/>
    <lineage>
        <taxon>Bacteria</taxon>
        <taxon>Pseudomonadati</taxon>
        <taxon>Pseudomonadota</taxon>
        <taxon>Alphaproteobacteria</taxon>
        <taxon>Hyphomicrobiales</taxon>
        <taxon>Rhizobiaceae</taxon>
        <taxon>Rhizobium/Agrobacterium group</taxon>
        <taxon>Rhizobium</taxon>
    </lineage>
</organism>
<feature type="transmembrane region" description="Helical" evidence="2">
    <location>
        <begin position="47"/>
        <end position="65"/>
    </location>
</feature>
<gene>
    <name evidence="3" type="ordered locus">Arad_2010</name>
</gene>
<dbReference type="eggNOG" id="COG3739">
    <property type="taxonomic scope" value="Bacteria"/>
</dbReference>
<evidence type="ECO:0000256" key="1">
    <source>
        <dbReference type="SAM" id="MobiDB-lite"/>
    </source>
</evidence>
<name>B9JDV4_RHIR8</name>
<proteinExistence type="predicted"/>
<evidence type="ECO:0000313" key="4">
    <source>
        <dbReference type="Proteomes" id="UP000001600"/>
    </source>
</evidence>
<feature type="region of interest" description="Disordered" evidence="1">
    <location>
        <begin position="66"/>
        <end position="89"/>
    </location>
</feature>
<sequence>MSKVAALEKLLPSLDTYLTRMPAHSDLKGIRRFAVEFLFFGIKEARACVFVGLFFLAIFTVPHAGTQINSEPGPQSISENGVPGHFSSS</sequence>
<dbReference type="Proteomes" id="UP000001600">
    <property type="component" value="Chromosome 1"/>
</dbReference>
<dbReference type="HOGENOM" id="CLU_2448099_0_0_5"/>
<evidence type="ECO:0000256" key="2">
    <source>
        <dbReference type="SAM" id="Phobius"/>
    </source>
</evidence>
<keyword evidence="2" id="KW-1133">Transmembrane helix</keyword>
<feature type="compositionally biased region" description="Polar residues" evidence="1">
    <location>
        <begin position="66"/>
        <end position="79"/>
    </location>
</feature>
<keyword evidence="2" id="KW-0472">Membrane</keyword>
<dbReference type="AlphaFoldDB" id="B9JDV4"/>
<dbReference type="KEGG" id="ara:Arad_2010"/>
<accession>B9JDV4</accession>